<evidence type="ECO:0000313" key="3">
    <source>
        <dbReference type="Proteomes" id="UP000271098"/>
    </source>
</evidence>
<organism evidence="2 3">
    <name type="scientific">Gongylonema pulchrum</name>
    <dbReference type="NCBI Taxonomy" id="637853"/>
    <lineage>
        <taxon>Eukaryota</taxon>
        <taxon>Metazoa</taxon>
        <taxon>Ecdysozoa</taxon>
        <taxon>Nematoda</taxon>
        <taxon>Chromadorea</taxon>
        <taxon>Rhabditida</taxon>
        <taxon>Spirurina</taxon>
        <taxon>Spiruromorpha</taxon>
        <taxon>Spiruroidea</taxon>
        <taxon>Gongylonematidae</taxon>
        <taxon>Gongylonema</taxon>
    </lineage>
</organism>
<proteinExistence type="predicted"/>
<dbReference type="EMBL" id="UYRT01004241">
    <property type="protein sequence ID" value="VDK35959.1"/>
    <property type="molecule type" value="Genomic_DNA"/>
</dbReference>
<evidence type="ECO:0008006" key="4">
    <source>
        <dbReference type="Google" id="ProtNLM"/>
    </source>
</evidence>
<dbReference type="AlphaFoldDB" id="A0A3P6PIT4"/>
<evidence type="ECO:0000256" key="1">
    <source>
        <dbReference type="SAM" id="MobiDB-lite"/>
    </source>
</evidence>
<sequence>MASGAPNSPHFQNAPVPNGNYLVTYASSSAPSDEAQFASCAVGCASSPIIVRARHWQSENVLLQVCQRESFPNTVNFNPLLNCQEFPLVNGLGATELVLPKASLIDIVFVASNFVSDQGDMAILDDIEVIYESDGDDCGTEQEEEKAQTVEKSAATVEQGAGQDNANNVSSYIYSVKDAT</sequence>
<gene>
    <name evidence="2" type="ORF">GPUH_LOCUS2710</name>
</gene>
<protein>
    <recommendedName>
        <fullName evidence="4">MAM domain-containing protein</fullName>
    </recommendedName>
</protein>
<feature type="region of interest" description="Disordered" evidence="1">
    <location>
        <begin position="134"/>
        <end position="166"/>
    </location>
</feature>
<reference evidence="2 3" key="1">
    <citation type="submission" date="2018-11" db="EMBL/GenBank/DDBJ databases">
        <authorList>
            <consortium name="Pathogen Informatics"/>
        </authorList>
    </citation>
    <scope>NUCLEOTIDE SEQUENCE [LARGE SCALE GENOMIC DNA]</scope>
</reference>
<feature type="compositionally biased region" description="Acidic residues" evidence="1">
    <location>
        <begin position="134"/>
        <end position="144"/>
    </location>
</feature>
<keyword evidence="3" id="KW-1185">Reference proteome</keyword>
<evidence type="ECO:0000313" key="2">
    <source>
        <dbReference type="EMBL" id="VDK35959.1"/>
    </source>
</evidence>
<accession>A0A3P6PIT4</accession>
<name>A0A3P6PIT4_9BILA</name>
<dbReference type="OrthoDB" id="5812896at2759"/>
<dbReference type="Proteomes" id="UP000271098">
    <property type="component" value="Unassembled WGS sequence"/>
</dbReference>